<gene>
    <name evidence="1" type="ORF">OXU80_01615</name>
</gene>
<accession>A0ACD4NPT3</accession>
<evidence type="ECO:0000313" key="2">
    <source>
        <dbReference type="Proteomes" id="UP001163223"/>
    </source>
</evidence>
<keyword evidence="2" id="KW-1185">Reference proteome</keyword>
<evidence type="ECO:0000313" key="1">
    <source>
        <dbReference type="EMBL" id="WAJ28975.1"/>
    </source>
</evidence>
<name>A0ACD4NPT3_9HYPH</name>
<dbReference type="EMBL" id="CP113520">
    <property type="protein sequence ID" value="WAJ28975.1"/>
    <property type="molecule type" value="Genomic_DNA"/>
</dbReference>
<sequence>MAADYRDTQDYRDTAAASGAAGSAPPGDNGLRAVPDLLAGLIREAGELFRTEGQLVRAELSDKMRQAQVGGGSIAAGAICLLVSLFVLSQALVVALGKYIDTAWAALAVGVLFAVIGAILLMKGKKDLEPTSLTPDRTVRQLGKDTELVKDQTR</sequence>
<dbReference type="Proteomes" id="UP001163223">
    <property type="component" value="Chromosome"/>
</dbReference>
<reference evidence="1" key="1">
    <citation type="submission" date="2022-11" db="EMBL/GenBank/DDBJ databases">
        <title>beta-Carotene-producing bacterium, Jeongeuplla avenae sp. nov., alleviates the salt stress of Arabidopsis seedlings.</title>
        <authorList>
            <person name="Jiang L."/>
            <person name="Lee J."/>
        </authorList>
    </citation>
    <scope>NUCLEOTIDE SEQUENCE</scope>
    <source>
        <strain evidence="1">DY_R2A_6</strain>
    </source>
</reference>
<organism evidence="1 2">
    <name type="scientific">Antarcticirhabdus aurantiaca</name>
    <dbReference type="NCBI Taxonomy" id="2606717"/>
    <lineage>
        <taxon>Bacteria</taxon>
        <taxon>Pseudomonadati</taxon>
        <taxon>Pseudomonadota</taxon>
        <taxon>Alphaproteobacteria</taxon>
        <taxon>Hyphomicrobiales</taxon>
        <taxon>Aurantimonadaceae</taxon>
        <taxon>Antarcticirhabdus</taxon>
    </lineage>
</organism>
<protein>
    <submittedName>
        <fullName evidence="1">Phage holin family protein</fullName>
    </submittedName>
</protein>
<proteinExistence type="predicted"/>